<dbReference type="InterPro" id="IPR000648">
    <property type="entry name" value="Oxysterol-bd"/>
</dbReference>
<proteinExistence type="inferred from homology"/>
<gene>
    <name evidence="10" type="ORF">WR25_15636</name>
</gene>
<dbReference type="SMART" id="SM00233">
    <property type="entry name" value="PH"/>
    <property type="match status" value="1"/>
</dbReference>
<dbReference type="OrthoDB" id="1854502at2759"/>
<evidence type="ECO:0000256" key="3">
    <source>
        <dbReference type="ARBA" id="ARBA00022553"/>
    </source>
</evidence>
<keyword evidence="3" id="KW-0597">Phosphoprotein</keyword>
<dbReference type="STRING" id="2018661.A0A2A2KQL8"/>
<evidence type="ECO:0000256" key="5">
    <source>
        <dbReference type="ARBA" id="ARBA00023121"/>
    </source>
</evidence>
<keyword evidence="4 7" id="KW-0445">Lipid transport</keyword>
<dbReference type="InterPro" id="IPR001849">
    <property type="entry name" value="PH_domain"/>
</dbReference>
<keyword evidence="5" id="KW-0446">Lipid-binding</keyword>
<dbReference type="SUPFAM" id="SSF144000">
    <property type="entry name" value="Oxysterol-binding protein-like"/>
    <property type="match status" value="1"/>
</dbReference>
<evidence type="ECO:0000256" key="2">
    <source>
        <dbReference type="ARBA" id="ARBA00022448"/>
    </source>
</evidence>
<evidence type="ECO:0000256" key="1">
    <source>
        <dbReference type="ARBA" id="ARBA00008842"/>
    </source>
</evidence>
<dbReference type="SUPFAM" id="SSF50729">
    <property type="entry name" value="PH domain-like"/>
    <property type="match status" value="1"/>
</dbReference>
<dbReference type="InterPro" id="IPR011993">
    <property type="entry name" value="PH-like_dom_sf"/>
</dbReference>
<protein>
    <recommendedName>
        <fullName evidence="7">Oxysterol-binding protein</fullName>
    </recommendedName>
</protein>
<evidence type="ECO:0000259" key="9">
    <source>
        <dbReference type="PROSITE" id="PS50003"/>
    </source>
</evidence>
<feature type="domain" description="PH" evidence="9">
    <location>
        <begin position="75"/>
        <end position="265"/>
    </location>
</feature>
<name>A0A2A2KQL8_9BILA</name>
<dbReference type="AlphaFoldDB" id="A0A2A2KQL8"/>
<dbReference type="InterPro" id="IPR037239">
    <property type="entry name" value="OSBP_sf"/>
</dbReference>
<dbReference type="PROSITE" id="PS50003">
    <property type="entry name" value="PH_DOMAIN"/>
    <property type="match status" value="1"/>
</dbReference>
<feature type="region of interest" description="Disordered" evidence="8">
    <location>
        <begin position="134"/>
        <end position="160"/>
    </location>
</feature>
<dbReference type="GO" id="GO:0005886">
    <property type="term" value="C:plasma membrane"/>
    <property type="evidence" value="ECO:0007669"/>
    <property type="project" value="TreeGrafter"/>
</dbReference>
<comment type="similarity">
    <text evidence="1 6">Belongs to the OSBP family.</text>
</comment>
<feature type="compositionally biased region" description="Polar residues" evidence="8">
    <location>
        <begin position="471"/>
        <end position="480"/>
    </location>
</feature>
<dbReference type="PANTHER" id="PTHR10972:SF205">
    <property type="entry name" value="OXYSTEROL-BINDING PROTEIN 1"/>
    <property type="match status" value="1"/>
</dbReference>
<sequence>MAVEDSRNPARPANLSPVSLPRKPKAARRHFFRRSKLRPISRTSSFGSNDPVSPRLMSLGSTRGGSLSSLNTNITEEKAGYLSKWVNYIKGYRQRWFVLDSNGVLSYYSKKGEREGENTRKADIGNGIASACVDKQQQQRGKGKSVEATVEEDKGKTGNRLMTNFGRRLRKARRNISQCYFPQRRRTRSYSDEDFCSAYEFFPNGSPAEVGQSCRGNINLQEARILSDKATNSIVISAASQNFHLKAQNDIDRAQWLKALEYARHRAIKQAESDEDDEATFGAGEDRALALAQAHKQLESKLNELRTAGGLLEKHSDELIRCLNDPEIERKILCERATLLKITTAAVVKAAEDFVDFADRGTRKLGKAVISEQKEKIVLQVGKPRKLEMVQCDEMEQLEALAKQHSSLERAATISGTVVGKLPLSAYSDMEDDEFHDAPEELSIGGDKDSRTGTETSEEGESATTERASAMGSQRATANGSHELAAEQSGNEKSLAKATPGAPRRRRSTIPDRPDLPINLWSIMKNCIGKELSKIPMPVNFSEPLSMLQRITEDLEYAHLFETASDKDPLVQMCYVAAYAVSNYSTTGNRTNKPFNPLLGETYECDRSDDLGWKSLAEQVSHHPPAAAHHAEGRGWIMHQDFTMTSRFRGKYLSVIPVGYTHVLFPGSTNHYTYRKITTTVHNIIVGKLWIDNHGEMEITNHGTGHVLRLKFFPYSYFSRDPPRKIFGIVRDSEGQPQYAIQGIWDSHVDMFKVLSYTGSGEKTKVDLEEEGTRIWSINSPPPGFERMHNFSRLAIELNEPEEGVAPTDSRLRPDQRLMEIGKWDESNSKKLEIEEKQRAVRRSREAEAERAVKKGLPYEEYKPFWFTKVNDELTGSLMHKYTHEYWESKEKQDWTRCPNIF</sequence>
<dbReference type="FunFam" id="2.40.160.120:FF:000001">
    <property type="entry name" value="Oxysterol-binding protein"/>
    <property type="match status" value="1"/>
</dbReference>
<dbReference type="EMBL" id="LIAE01007938">
    <property type="protein sequence ID" value="PAV76189.1"/>
    <property type="molecule type" value="Genomic_DNA"/>
</dbReference>
<dbReference type="GO" id="GO:0120009">
    <property type="term" value="P:intermembrane lipid transfer"/>
    <property type="evidence" value="ECO:0007669"/>
    <property type="project" value="UniProtKB-ARBA"/>
</dbReference>
<organism evidence="10 11">
    <name type="scientific">Diploscapter pachys</name>
    <dbReference type="NCBI Taxonomy" id="2018661"/>
    <lineage>
        <taxon>Eukaryota</taxon>
        <taxon>Metazoa</taxon>
        <taxon>Ecdysozoa</taxon>
        <taxon>Nematoda</taxon>
        <taxon>Chromadorea</taxon>
        <taxon>Rhabditida</taxon>
        <taxon>Rhabditina</taxon>
        <taxon>Rhabditomorpha</taxon>
        <taxon>Rhabditoidea</taxon>
        <taxon>Rhabditidae</taxon>
        <taxon>Diploscapter</taxon>
    </lineage>
</organism>
<evidence type="ECO:0000313" key="11">
    <source>
        <dbReference type="Proteomes" id="UP000218231"/>
    </source>
</evidence>
<accession>A0A2A2KQL8</accession>
<feature type="region of interest" description="Disordered" evidence="8">
    <location>
        <begin position="438"/>
        <end position="513"/>
    </location>
</feature>
<evidence type="ECO:0000256" key="8">
    <source>
        <dbReference type="SAM" id="MobiDB-lite"/>
    </source>
</evidence>
<dbReference type="PANTHER" id="PTHR10972">
    <property type="entry name" value="OXYSTEROL-BINDING PROTEIN-RELATED"/>
    <property type="match status" value="1"/>
</dbReference>
<dbReference type="GO" id="GO:0032934">
    <property type="term" value="F:sterol binding"/>
    <property type="evidence" value="ECO:0007669"/>
    <property type="project" value="TreeGrafter"/>
</dbReference>
<dbReference type="Gene3D" id="2.30.29.30">
    <property type="entry name" value="Pleckstrin-homology domain (PH domain)/Phosphotyrosine-binding domain (PTB)"/>
    <property type="match status" value="2"/>
</dbReference>
<reference evidence="10 11" key="1">
    <citation type="journal article" date="2017" name="Curr. Biol.">
        <title>Genome architecture and evolution of a unichromosomal asexual nematode.</title>
        <authorList>
            <person name="Fradin H."/>
            <person name="Zegar C."/>
            <person name="Gutwein M."/>
            <person name="Lucas J."/>
            <person name="Kovtun M."/>
            <person name="Corcoran D."/>
            <person name="Baugh L.R."/>
            <person name="Kiontke K."/>
            <person name="Gunsalus K."/>
            <person name="Fitch D.H."/>
            <person name="Piano F."/>
        </authorList>
    </citation>
    <scope>NUCLEOTIDE SEQUENCE [LARGE SCALE GENOMIC DNA]</scope>
    <source>
        <strain evidence="10">PF1309</strain>
    </source>
</reference>
<evidence type="ECO:0000256" key="4">
    <source>
        <dbReference type="ARBA" id="ARBA00023055"/>
    </source>
</evidence>
<dbReference type="Gene3D" id="2.40.160.120">
    <property type="match status" value="1"/>
</dbReference>
<evidence type="ECO:0000313" key="10">
    <source>
        <dbReference type="EMBL" id="PAV76189.1"/>
    </source>
</evidence>
<keyword evidence="2 7" id="KW-0813">Transport</keyword>
<dbReference type="PROSITE" id="PS01013">
    <property type="entry name" value="OSBP"/>
    <property type="match status" value="1"/>
</dbReference>
<dbReference type="Pfam" id="PF01237">
    <property type="entry name" value="Oxysterol_BP"/>
    <property type="match status" value="1"/>
</dbReference>
<keyword evidence="11" id="KW-1185">Reference proteome</keyword>
<dbReference type="Proteomes" id="UP000218231">
    <property type="component" value="Unassembled WGS sequence"/>
</dbReference>
<feature type="region of interest" description="Disordered" evidence="8">
    <location>
        <begin position="1"/>
        <end position="29"/>
    </location>
</feature>
<dbReference type="GO" id="GO:0097038">
    <property type="term" value="C:perinuclear endoplasmic reticulum"/>
    <property type="evidence" value="ECO:0007669"/>
    <property type="project" value="TreeGrafter"/>
</dbReference>
<dbReference type="InterPro" id="IPR018494">
    <property type="entry name" value="Oxysterol-bd_CS"/>
</dbReference>
<comment type="caution">
    <text evidence="10">The sequence shown here is derived from an EMBL/GenBank/DDBJ whole genome shotgun (WGS) entry which is preliminary data.</text>
</comment>
<dbReference type="GO" id="GO:0005829">
    <property type="term" value="C:cytosol"/>
    <property type="evidence" value="ECO:0007669"/>
    <property type="project" value="TreeGrafter"/>
</dbReference>
<evidence type="ECO:0000256" key="7">
    <source>
        <dbReference type="RuleBase" id="RU003845"/>
    </source>
</evidence>
<evidence type="ECO:0000256" key="6">
    <source>
        <dbReference type="RuleBase" id="RU003844"/>
    </source>
</evidence>